<evidence type="ECO:0000256" key="1">
    <source>
        <dbReference type="SAM" id="SignalP"/>
    </source>
</evidence>
<keyword evidence="3" id="KW-1185">Reference proteome</keyword>
<keyword evidence="1" id="KW-0732">Signal</keyword>
<dbReference type="RefSeq" id="XP_060451668.1">
    <property type="nucleotide sequence ID" value="XM_060589261.1"/>
</dbReference>
<evidence type="ECO:0000313" key="2">
    <source>
        <dbReference type="EMBL" id="KAK1655624.1"/>
    </source>
</evidence>
<evidence type="ECO:0008006" key="4">
    <source>
        <dbReference type="Google" id="ProtNLM"/>
    </source>
</evidence>
<dbReference type="AlphaFoldDB" id="A0AAJ0ENJ0"/>
<organism evidence="2 3">
    <name type="scientific">Colletotrichum phormii</name>
    <dbReference type="NCBI Taxonomy" id="359342"/>
    <lineage>
        <taxon>Eukaryota</taxon>
        <taxon>Fungi</taxon>
        <taxon>Dikarya</taxon>
        <taxon>Ascomycota</taxon>
        <taxon>Pezizomycotina</taxon>
        <taxon>Sordariomycetes</taxon>
        <taxon>Hypocreomycetidae</taxon>
        <taxon>Glomerellales</taxon>
        <taxon>Glomerellaceae</taxon>
        <taxon>Colletotrichum</taxon>
        <taxon>Colletotrichum acutatum species complex</taxon>
    </lineage>
</organism>
<sequence>MCSCILQSVRVALVCLGLKAWSRLLKIIGGPSSNCKGDATTNEIIDERQCSHGHVFLHRVSCRVVLPAVRFFVDLHGPGRFP</sequence>
<dbReference type="EMBL" id="JAHMHQ010000001">
    <property type="protein sequence ID" value="KAK1655624.1"/>
    <property type="molecule type" value="Genomic_DNA"/>
</dbReference>
<dbReference type="Proteomes" id="UP001243989">
    <property type="component" value="Unassembled WGS sequence"/>
</dbReference>
<name>A0AAJ0ENJ0_9PEZI</name>
<reference evidence="2" key="1">
    <citation type="submission" date="2021-06" db="EMBL/GenBank/DDBJ databases">
        <title>Comparative genomics, transcriptomics and evolutionary studies reveal genomic signatures of adaptation to plant cell wall in hemibiotrophic fungi.</title>
        <authorList>
            <consortium name="DOE Joint Genome Institute"/>
            <person name="Baroncelli R."/>
            <person name="Diaz J.F."/>
            <person name="Benocci T."/>
            <person name="Peng M."/>
            <person name="Battaglia E."/>
            <person name="Haridas S."/>
            <person name="Andreopoulos W."/>
            <person name="Labutti K."/>
            <person name="Pangilinan J."/>
            <person name="Floch G.L."/>
            <person name="Makela M.R."/>
            <person name="Henrissat B."/>
            <person name="Grigoriev I.V."/>
            <person name="Crouch J.A."/>
            <person name="De Vries R.P."/>
            <person name="Sukno S.A."/>
            <person name="Thon M.R."/>
        </authorList>
    </citation>
    <scope>NUCLEOTIDE SEQUENCE</scope>
    <source>
        <strain evidence="2">CBS 102054</strain>
    </source>
</reference>
<comment type="caution">
    <text evidence="2">The sequence shown here is derived from an EMBL/GenBank/DDBJ whole genome shotgun (WGS) entry which is preliminary data.</text>
</comment>
<feature type="chain" id="PRO_5042499548" description="Secreted protein" evidence="1">
    <location>
        <begin position="23"/>
        <end position="82"/>
    </location>
</feature>
<accession>A0AAJ0ENJ0</accession>
<feature type="signal peptide" evidence="1">
    <location>
        <begin position="1"/>
        <end position="22"/>
    </location>
</feature>
<evidence type="ECO:0000313" key="3">
    <source>
        <dbReference type="Proteomes" id="UP001243989"/>
    </source>
</evidence>
<protein>
    <recommendedName>
        <fullName evidence="4">Secreted protein</fullName>
    </recommendedName>
</protein>
<dbReference type="GeneID" id="85474123"/>
<proteinExistence type="predicted"/>
<gene>
    <name evidence="2" type="ORF">BDP81DRAFT_413037</name>
</gene>